<name>A0ACB8BDA6_9AGAM</name>
<sequence>MFSHLYRAVSSRVNANLFSSSAASSSSPSSYQKKVMAVKDTVETAINGNTITVFSKTWCPYCAKAKKTIAQTFPNLKTEIVELDKLDEGDEIQNYLQTLTGQRSVPNIFINKKHVGGSDDFHAKLASGQVKTLLAVA</sequence>
<accession>A0ACB8BDA6</accession>
<proteinExistence type="predicted"/>
<protein>
    <submittedName>
        <fullName evidence="1">Glutaredoxin</fullName>
    </submittedName>
</protein>
<organism evidence="1 2">
    <name type="scientific">Leucogyrophana mollusca</name>
    <dbReference type="NCBI Taxonomy" id="85980"/>
    <lineage>
        <taxon>Eukaryota</taxon>
        <taxon>Fungi</taxon>
        <taxon>Dikarya</taxon>
        <taxon>Basidiomycota</taxon>
        <taxon>Agaricomycotina</taxon>
        <taxon>Agaricomycetes</taxon>
        <taxon>Agaricomycetidae</taxon>
        <taxon>Boletales</taxon>
        <taxon>Boletales incertae sedis</taxon>
        <taxon>Leucogyrophana</taxon>
    </lineage>
</organism>
<evidence type="ECO:0000313" key="1">
    <source>
        <dbReference type="EMBL" id="KAH7923781.1"/>
    </source>
</evidence>
<dbReference type="EMBL" id="MU266442">
    <property type="protein sequence ID" value="KAH7923781.1"/>
    <property type="molecule type" value="Genomic_DNA"/>
</dbReference>
<dbReference type="Proteomes" id="UP000790709">
    <property type="component" value="Unassembled WGS sequence"/>
</dbReference>
<evidence type="ECO:0000313" key="2">
    <source>
        <dbReference type="Proteomes" id="UP000790709"/>
    </source>
</evidence>
<gene>
    <name evidence="1" type="ORF">BV22DRAFT_1035907</name>
</gene>
<keyword evidence="2" id="KW-1185">Reference proteome</keyword>
<comment type="caution">
    <text evidence="1">The sequence shown here is derived from an EMBL/GenBank/DDBJ whole genome shotgun (WGS) entry which is preliminary data.</text>
</comment>
<reference evidence="1" key="1">
    <citation type="journal article" date="2021" name="New Phytol.">
        <title>Evolutionary innovations through gain and loss of genes in the ectomycorrhizal Boletales.</title>
        <authorList>
            <person name="Wu G."/>
            <person name="Miyauchi S."/>
            <person name="Morin E."/>
            <person name="Kuo A."/>
            <person name="Drula E."/>
            <person name="Varga T."/>
            <person name="Kohler A."/>
            <person name="Feng B."/>
            <person name="Cao Y."/>
            <person name="Lipzen A."/>
            <person name="Daum C."/>
            <person name="Hundley H."/>
            <person name="Pangilinan J."/>
            <person name="Johnson J."/>
            <person name="Barry K."/>
            <person name="LaButti K."/>
            <person name="Ng V."/>
            <person name="Ahrendt S."/>
            <person name="Min B."/>
            <person name="Choi I.G."/>
            <person name="Park H."/>
            <person name="Plett J.M."/>
            <person name="Magnuson J."/>
            <person name="Spatafora J.W."/>
            <person name="Nagy L.G."/>
            <person name="Henrissat B."/>
            <person name="Grigoriev I.V."/>
            <person name="Yang Z.L."/>
            <person name="Xu J."/>
            <person name="Martin F.M."/>
        </authorList>
    </citation>
    <scope>NUCLEOTIDE SEQUENCE</scope>
    <source>
        <strain evidence="1">KUC20120723A-06</strain>
    </source>
</reference>